<feature type="transmembrane region" description="Helical" evidence="1">
    <location>
        <begin position="31"/>
        <end position="49"/>
    </location>
</feature>
<evidence type="ECO:0000313" key="3">
    <source>
        <dbReference type="Proteomes" id="UP000183208"/>
    </source>
</evidence>
<sequence length="52" mass="5413">MDKAAAYAISALIVGFGVWILIAGLSFSAPALWICVALIPIAIGLWSAFCDT</sequence>
<accession>A0A1M6U8W5</accession>
<keyword evidence="1" id="KW-0472">Membrane</keyword>
<feature type="transmembrane region" description="Helical" evidence="1">
    <location>
        <begin position="7"/>
        <end position="25"/>
    </location>
</feature>
<dbReference type="EMBL" id="FNTI01000001">
    <property type="protein sequence ID" value="SEC42394.1"/>
    <property type="molecule type" value="Genomic_DNA"/>
</dbReference>
<gene>
    <name evidence="2" type="ORF">SAMN05444171_1371</name>
</gene>
<organism evidence="2 3">
    <name type="scientific">Bradyrhizobium lablabi</name>
    <dbReference type="NCBI Taxonomy" id="722472"/>
    <lineage>
        <taxon>Bacteria</taxon>
        <taxon>Pseudomonadati</taxon>
        <taxon>Pseudomonadota</taxon>
        <taxon>Alphaproteobacteria</taxon>
        <taxon>Hyphomicrobiales</taxon>
        <taxon>Nitrobacteraceae</taxon>
        <taxon>Bradyrhizobium</taxon>
    </lineage>
</organism>
<protein>
    <submittedName>
        <fullName evidence="2">Uncharacterized protein</fullName>
    </submittedName>
</protein>
<dbReference type="AlphaFoldDB" id="A0A1M6U8W5"/>
<reference evidence="2 3" key="1">
    <citation type="submission" date="2016-10" db="EMBL/GenBank/DDBJ databases">
        <authorList>
            <person name="de Groot N.N."/>
        </authorList>
    </citation>
    <scope>NUCLEOTIDE SEQUENCE [LARGE SCALE GENOMIC DNA]</scope>
    <source>
        <strain evidence="2 3">GAS522</strain>
    </source>
</reference>
<proteinExistence type="predicted"/>
<evidence type="ECO:0000256" key="1">
    <source>
        <dbReference type="SAM" id="Phobius"/>
    </source>
</evidence>
<evidence type="ECO:0000313" key="2">
    <source>
        <dbReference type="EMBL" id="SEC42394.1"/>
    </source>
</evidence>
<dbReference type="Proteomes" id="UP000183208">
    <property type="component" value="Unassembled WGS sequence"/>
</dbReference>
<keyword evidence="1" id="KW-1133">Transmembrane helix</keyword>
<keyword evidence="1" id="KW-0812">Transmembrane</keyword>
<name>A0A1M6U8W5_9BRAD</name>